<evidence type="ECO:0000256" key="1">
    <source>
        <dbReference type="ARBA" id="ARBA00038310"/>
    </source>
</evidence>
<dbReference type="PANTHER" id="PTHR43569">
    <property type="entry name" value="AMIDOHYDROLASE"/>
    <property type="match status" value="1"/>
</dbReference>
<dbReference type="RefSeq" id="WP_387133167.1">
    <property type="nucleotide sequence ID" value="NZ_JBIATK010000025.1"/>
</dbReference>
<dbReference type="InterPro" id="IPR052350">
    <property type="entry name" value="Metallo-dep_Lactonases"/>
</dbReference>
<dbReference type="InterPro" id="IPR032466">
    <property type="entry name" value="Metal_Hydrolase"/>
</dbReference>
<comment type="similarity">
    <text evidence="1">Belongs to the metallo-dependent hydrolases superfamily.</text>
</comment>
<name>A0ABW6TS16_9NOCA</name>
<evidence type="ECO:0000313" key="4">
    <source>
        <dbReference type="Proteomes" id="UP001602089"/>
    </source>
</evidence>
<accession>A0ABW6TS16</accession>
<dbReference type="SUPFAM" id="SSF51556">
    <property type="entry name" value="Metallo-dependent hydrolases"/>
    <property type="match status" value="1"/>
</dbReference>
<evidence type="ECO:0000259" key="2">
    <source>
        <dbReference type="Pfam" id="PF04909"/>
    </source>
</evidence>
<dbReference type="Proteomes" id="UP001602089">
    <property type="component" value="Unassembled WGS sequence"/>
</dbReference>
<dbReference type="Gene3D" id="3.20.20.140">
    <property type="entry name" value="Metal-dependent hydrolases"/>
    <property type="match status" value="1"/>
</dbReference>
<dbReference type="Pfam" id="PF04909">
    <property type="entry name" value="Amidohydro_2"/>
    <property type="match status" value="1"/>
</dbReference>
<evidence type="ECO:0000313" key="3">
    <source>
        <dbReference type="EMBL" id="MFF4028128.1"/>
    </source>
</evidence>
<proteinExistence type="inferred from homology"/>
<gene>
    <name evidence="3" type="ORF">ACFYY5_35340</name>
</gene>
<keyword evidence="4" id="KW-1185">Reference proteome</keyword>
<organism evidence="3 4">
    <name type="scientific">Nocardia elegans</name>
    <dbReference type="NCBI Taxonomy" id="300029"/>
    <lineage>
        <taxon>Bacteria</taxon>
        <taxon>Bacillati</taxon>
        <taxon>Actinomycetota</taxon>
        <taxon>Actinomycetes</taxon>
        <taxon>Mycobacteriales</taxon>
        <taxon>Nocardiaceae</taxon>
        <taxon>Nocardia</taxon>
    </lineage>
</organism>
<sequence length="286" mass="32106">MTAQINRIVDAHVHWWDVEANPWYEYIRNVGEMTGTNLHSNYLPADYRRSIGDAKVSKVIHVSAVVGTQRYVDELRWVDSVAAGSGFEVGCVGSVDPVLDSVELRAHLDAQFDTGRLRGIRVLEGLDPGGDAACALADWLIQRDLVLDLVARPDTLERWTRFIADRPRLRVVLEHSGWPLGADDASYQAWEQSLTRFASNTDAAVKVSGLAMVTFEMSEARMRPWIECCVDRFGWDRVVFASNFPVDGLAGSYGDLIRVFDEVLGPDDEVQLEKFFAANAERIYRL</sequence>
<feature type="domain" description="Amidohydrolase-related" evidence="2">
    <location>
        <begin position="9"/>
        <end position="286"/>
    </location>
</feature>
<protein>
    <submittedName>
        <fullName evidence="3">Amidohydrolase family protein</fullName>
    </submittedName>
</protein>
<dbReference type="InterPro" id="IPR006680">
    <property type="entry name" value="Amidohydro-rel"/>
</dbReference>
<dbReference type="PANTHER" id="PTHR43569:SF2">
    <property type="entry name" value="AMIDOHYDROLASE-RELATED DOMAIN-CONTAINING PROTEIN"/>
    <property type="match status" value="1"/>
</dbReference>
<comment type="caution">
    <text evidence="3">The sequence shown here is derived from an EMBL/GenBank/DDBJ whole genome shotgun (WGS) entry which is preliminary data.</text>
</comment>
<dbReference type="EMBL" id="JBIATK010000025">
    <property type="protein sequence ID" value="MFF4028128.1"/>
    <property type="molecule type" value="Genomic_DNA"/>
</dbReference>
<reference evidence="3 4" key="1">
    <citation type="submission" date="2024-10" db="EMBL/GenBank/DDBJ databases">
        <title>The Natural Products Discovery Center: Release of the First 8490 Sequenced Strains for Exploring Actinobacteria Biosynthetic Diversity.</title>
        <authorList>
            <person name="Kalkreuter E."/>
            <person name="Kautsar S.A."/>
            <person name="Yang D."/>
            <person name="Bader C.D."/>
            <person name="Teijaro C.N."/>
            <person name="Fluegel L."/>
            <person name="Davis C.M."/>
            <person name="Simpson J.R."/>
            <person name="Lauterbach L."/>
            <person name="Steele A.D."/>
            <person name="Gui C."/>
            <person name="Meng S."/>
            <person name="Li G."/>
            <person name="Viehrig K."/>
            <person name="Ye F."/>
            <person name="Su P."/>
            <person name="Kiefer A.F."/>
            <person name="Nichols A."/>
            <person name="Cepeda A.J."/>
            <person name="Yan W."/>
            <person name="Fan B."/>
            <person name="Jiang Y."/>
            <person name="Adhikari A."/>
            <person name="Zheng C.-J."/>
            <person name="Schuster L."/>
            <person name="Cowan T.M."/>
            <person name="Smanski M.J."/>
            <person name="Chevrette M.G."/>
            <person name="De Carvalho L.P.S."/>
            <person name="Shen B."/>
        </authorList>
    </citation>
    <scope>NUCLEOTIDE SEQUENCE [LARGE SCALE GENOMIC DNA]</scope>
    <source>
        <strain evidence="3 4">NPDC001867</strain>
    </source>
</reference>